<dbReference type="GO" id="GO:0005576">
    <property type="term" value="C:extracellular region"/>
    <property type="evidence" value="ECO:0007669"/>
    <property type="project" value="UniProtKB-SubCell"/>
</dbReference>
<keyword evidence="5 11" id="KW-0378">Hydrolase</keyword>
<dbReference type="EMBL" id="JAANYQ010000015">
    <property type="protein sequence ID" value="KAF4120766.1"/>
    <property type="molecule type" value="Genomic_DNA"/>
</dbReference>
<dbReference type="OrthoDB" id="3012298at2759"/>
<dbReference type="Proteomes" id="UP000749293">
    <property type="component" value="Unassembled WGS sequence"/>
</dbReference>
<dbReference type="InterPro" id="IPR050542">
    <property type="entry name" value="Glycosyl_Hydrlase18_Chitinase"/>
</dbReference>
<protein>
    <recommendedName>
        <fullName evidence="3">chitinase</fullName>
        <ecNumber evidence="3">3.2.1.14</ecNumber>
    </recommendedName>
</protein>
<reference evidence="14" key="1">
    <citation type="submission" date="2020-03" db="EMBL/GenBank/DDBJ databases">
        <title>Site-based positive gene gene selection in Geosmithia morbida across the United States reveals a broad range of putative effectors and factors for local host and environmental adapation.</title>
        <authorList>
            <person name="Onufrak A."/>
            <person name="Murdoch R.W."/>
            <person name="Gazis R."/>
            <person name="Huff M."/>
            <person name="Staton M."/>
            <person name="Klingeman W."/>
            <person name="Hadziabdic D."/>
        </authorList>
    </citation>
    <scope>NUCLEOTIDE SEQUENCE</scope>
    <source>
        <strain evidence="14">1262</strain>
    </source>
</reference>
<proteinExistence type="inferred from homology"/>
<feature type="domain" description="GH18" evidence="13">
    <location>
        <begin position="11"/>
        <end position="290"/>
    </location>
</feature>
<dbReference type="InterPro" id="IPR017853">
    <property type="entry name" value="GH"/>
</dbReference>
<keyword evidence="6" id="KW-0146">Chitin degradation</keyword>
<evidence type="ECO:0000256" key="8">
    <source>
        <dbReference type="ARBA" id="ARBA00023277"/>
    </source>
</evidence>
<name>A0A9P5D1S1_9HYPO</name>
<evidence type="ECO:0000256" key="10">
    <source>
        <dbReference type="ARBA" id="ARBA00023326"/>
    </source>
</evidence>
<comment type="caution">
    <text evidence="14">The sequence shown here is derived from an EMBL/GenBank/DDBJ whole genome shotgun (WGS) entry which is preliminary data.</text>
</comment>
<sequence length="332" mass="36485">MAPIPPNTKTPRIVAYYQTHHDQGGSPISVLPLVLRPGISVTHLILAAIHINEDPSGLTLNDHIPGHERNGTLWSEMATLQAAGVKVMGMLGGAAKGTYSRLDGSDSQFERYYLPLRDMVRQRGLDGLDLDVEEEMSLSGIIRLIDRLRADFGGNFILTMAPVAAALLNPQANLSGFDYVALEVMRGREIAWYNTQFYCGWGDCTSPSMYHAMVRSGWPADKLVVGLVTNPENGSGFVPMVPVSTVFAELRMYYPNFGGVMGWEYFNALPGGRERPWEWAETMTGLLRSHLPESKRPAAAHIADVETGALPDAKALPVPTQFDYYSDGTEEE</sequence>
<keyword evidence="10" id="KW-0624">Polysaccharide degradation</keyword>
<comment type="subcellular location">
    <subcellularLocation>
        <location evidence="2">Secreted</location>
    </subcellularLocation>
</comment>
<dbReference type="Pfam" id="PF00704">
    <property type="entry name" value="Glyco_hydro_18"/>
    <property type="match status" value="1"/>
</dbReference>
<dbReference type="SUPFAM" id="SSF51445">
    <property type="entry name" value="(Trans)glycosidases"/>
    <property type="match status" value="1"/>
</dbReference>
<evidence type="ECO:0000313" key="14">
    <source>
        <dbReference type="EMBL" id="KAF4120766.1"/>
    </source>
</evidence>
<dbReference type="GeneID" id="55969000"/>
<dbReference type="Gene3D" id="3.20.20.80">
    <property type="entry name" value="Glycosidases"/>
    <property type="match status" value="1"/>
</dbReference>
<dbReference type="PROSITE" id="PS51910">
    <property type="entry name" value="GH18_2"/>
    <property type="match status" value="1"/>
</dbReference>
<evidence type="ECO:0000256" key="7">
    <source>
        <dbReference type="ARBA" id="ARBA00023026"/>
    </source>
</evidence>
<evidence type="ECO:0000256" key="6">
    <source>
        <dbReference type="ARBA" id="ARBA00023024"/>
    </source>
</evidence>
<dbReference type="AlphaFoldDB" id="A0A9P5D1S1"/>
<keyword evidence="4" id="KW-0964">Secreted</keyword>
<dbReference type="GO" id="GO:0006032">
    <property type="term" value="P:chitin catabolic process"/>
    <property type="evidence" value="ECO:0007669"/>
    <property type="project" value="UniProtKB-KW"/>
</dbReference>
<gene>
    <name evidence="14" type="ORF">GMORB2_2770</name>
</gene>
<evidence type="ECO:0000256" key="1">
    <source>
        <dbReference type="ARBA" id="ARBA00000822"/>
    </source>
</evidence>
<dbReference type="PROSITE" id="PS01095">
    <property type="entry name" value="GH18_1"/>
    <property type="match status" value="1"/>
</dbReference>
<evidence type="ECO:0000256" key="11">
    <source>
        <dbReference type="RuleBase" id="RU000489"/>
    </source>
</evidence>
<evidence type="ECO:0000256" key="9">
    <source>
        <dbReference type="ARBA" id="ARBA00023295"/>
    </source>
</evidence>
<dbReference type="RefSeq" id="XP_035319418.1">
    <property type="nucleotide sequence ID" value="XM_035464748.1"/>
</dbReference>
<keyword evidence="8" id="KW-0119">Carbohydrate metabolism</keyword>
<keyword evidence="9 11" id="KW-0326">Glycosidase</keyword>
<keyword evidence="7" id="KW-0843">Virulence</keyword>
<comment type="catalytic activity">
    <reaction evidence="1">
        <text>Random endo-hydrolysis of N-acetyl-beta-D-glucosaminide (1-&gt;4)-beta-linkages in chitin and chitodextrins.</text>
        <dbReference type="EC" id="3.2.1.14"/>
    </reaction>
</comment>
<dbReference type="EC" id="3.2.1.14" evidence="3"/>
<organism evidence="14 15">
    <name type="scientific">Geosmithia morbida</name>
    <dbReference type="NCBI Taxonomy" id="1094350"/>
    <lineage>
        <taxon>Eukaryota</taxon>
        <taxon>Fungi</taxon>
        <taxon>Dikarya</taxon>
        <taxon>Ascomycota</taxon>
        <taxon>Pezizomycotina</taxon>
        <taxon>Sordariomycetes</taxon>
        <taxon>Hypocreomycetidae</taxon>
        <taxon>Hypocreales</taxon>
        <taxon>Bionectriaceae</taxon>
        <taxon>Geosmithia</taxon>
    </lineage>
</organism>
<evidence type="ECO:0000256" key="5">
    <source>
        <dbReference type="ARBA" id="ARBA00022801"/>
    </source>
</evidence>
<evidence type="ECO:0000256" key="12">
    <source>
        <dbReference type="RuleBase" id="RU004453"/>
    </source>
</evidence>
<evidence type="ECO:0000256" key="2">
    <source>
        <dbReference type="ARBA" id="ARBA00004613"/>
    </source>
</evidence>
<dbReference type="InterPro" id="IPR001223">
    <property type="entry name" value="Glyco_hydro18_cat"/>
</dbReference>
<dbReference type="PANTHER" id="PTHR45708:SF60">
    <property type="entry name" value="III CHITINASE, PUTATIVE (AFU_ORTHOLOGUE AFUA_5G03850)-RELATED"/>
    <property type="match status" value="1"/>
</dbReference>
<dbReference type="InterPro" id="IPR001579">
    <property type="entry name" value="Glyco_hydro_18_chit_AS"/>
</dbReference>
<evidence type="ECO:0000313" key="15">
    <source>
        <dbReference type="Proteomes" id="UP000749293"/>
    </source>
</evidence>
<dbReference type="GO" id="GO:0008843">
    <property type="term" value="F:endochitinase activity"/>
    <property type="evidence" value="ECO:0007669"/>
    <property type="project" value="UniProtKB-EC"/>
</dbReference>
<dbReference type="GO" id="GO:0000272">
    <property type="term" value="P:polysaccharide catabolic process"/>
    <property type="evidence" value="ECO:0007669"/>
    <property type="project" value="UniProtKB-KW"/>
</dbReference>
<evidence type="ECO:0000259" key="13">
    <source>
        <dbReference type="PROSITE" id="PS51910"/>
    </source>
</evidence>
<keyword evidence="15" id="KW-1185">Reference proteome</keyword>
<evidence type="ECO:0000256" key="4">
    <source>
        <dbReference type="ARBA" id="ARBA00022525"/>
    </source>
</evidence>
<accession>A0A9P5D1S1</accession>
<dbReference type="PANTHER" id="PTHR45708">
    <property type="entry name" value="ENDOCHITINASE"/>
    <property type="match status" value="1"/>
</dbReference>
<dbReference type="CDD" id="cd06546">
    <property type="entry name" value="GH18_CTS3_chitinase"/>
    <property type="match status" value="1"/>
</dbReference>
<evidence type="ECO:0000256" key="3">
    <source>
        <dbReference type="ARBA" id="ARBA00012729"/>
    </source>
</evidence>
<comment type="similarity">
    <text evidence="12">Belongs to the glycosyl hydrolase 18 family.</text>
</comment>